<dbReference type="PANTHER" id="PTHR30294">
    <property type="entry name" value="MEMBRANE COMPONENT OF ABC TRANSPORTER YHHJ-RELATED"/>
    <property type="match status" value="1"/>
</dbReference>
<keyword evidence="4 6" id="KW-1133">Transmembrane helix</keyword>
<feature type="transmembrane region" description="Helical" evidence="6">
    <location>
        <begin position="227"/>
        <end position="246"/>
    </location>
</feature>
<dbReference type="PANTHER" id="PTHR30294:SF29">
    <property type="entry name" value="MULTIDRUG ABC TRANSPORTER PERMEASE YBHS-RELATED"/>
    <property type="match status" value="1"/>
</dbReference>
<keyword evidence="8" id="KW-1185">Reference proteome</keyword>
<evidence type="ECO:0000256" key="3">
    <source>
        <dbReference type="ARBA" id="ARBA00022692"/>
    </source>
</evidence>
<evidence type="ECO:0000256" key="6">
    <source>
        <dbReference type="SAM" id="Phobius"/>
    </source>
</evidence>
<feature type="transmembrane region" description="Helical" evidence="6">
    <location>
        <begin position="94"/>
        <end position="127"/>
    </location>
</feature>
<dbReference type="Proteomes" id="UP000265431">
    <property type="component" value="Unassembled WGS sequence"/>
</dbReference>
<evidence type="ECO:0000256" key="5">
    <source>
        <dbReference type="ARBA" id="ARBA00023136"/>
    </source>
</evidence>
<dbReference type="AlphaFoldDB" id="A0A399QYU4"/>
<name>A0A399QYU4_9PROT</name>
<keyword evidence="2" id="KW-1003">Cell membrane</keyword>
<evidence type="ECO:0000256" key="1">
    <source>
        <dbReference type="ARBA" id="ARBA00004651"/>
    </source>
</evidence>
<evidence type="ECO:0000313" key="7">
    <source>
        <dbReference type="EMBL" id="RIJ24296.1"/>
    </source>
</evidence>
<evidence type="ECO:0000256" key="4">
    <source>
        <dbReference type="ARBA" id="ARBA00022989"/>
    </source>
</evidence>
<keyword evidence="3 6" id="KW-0812">Transmembrane</keyword>
<dbReference type="EMBL" id="QWGB01000005">
    <property type="protein sequence ID" value="RIJ24296.1"/>
    <property type="molecule type" value="Genomic_DNA"/>
</dbReference>
<dbReference type="RefSeq" id="WP_119379486.1">
    <property type="nucleotide sequence ID" value="NZ_QWGB01000005.1"/>
</dbReference>
<dbReference type="InterPro" id="IPR051449">
    <property type="entry name" value="ABC-2_transporter_component"/>
</dbReference>
<feature type="transmembrane region" description="Helical" evidence="6">
    <location>
        <begin position="139"/>
        <end position="157"/>
    </location>
</feature>
<evidence type="ECO:0000256" key="2">
    <source>
        <dbReference type="ARBA" id="ARBA00022475"/>
    </source>
</evidence>
<evidence type="ECO:0000313" key="8">
    <source>
        <dbReference type="Proteomes" id="UP000265431"/>
    </source>
</evidence>
<reference evidence="7 8" key="1">
    <citation type="submission" date="2018-08" db="EMBL/GenBank/DDBJ databases">
        <title>Henriciella mobilis sp. nov., isolated from seawater.</title>
        <authorList>
            <person name="Cheng H."/>
            <person name="Wu Y.-H."/>
            <person name="Xu X.-W."/>
            <person name="Guo L.-L."/>
        </authorList>
    </citation>
    <scope>NUCLEOTIDE SEQUENCE [LARGE SCALE GENOMIC DNA]</scope>
    <source>
        <strain evidence="7 8">CCUG66934</strain>
    </source>
</reference>
<accession>A0A399QYU4</accession>
<dbReference type="GO" id="GO:0005886">
    <property type="term" value="C:plasma membrane"/>
    <property type="evidence" value="ECO:0007669"/>
    <property type="project" value="UniProtKB-SubCell"/>
</dbReference>
<feature type="transmembrane region" description="Helical" evidence="6">
    <location>
        <begin position="169"/>
        <end position="190"/>
    </location>
</feature>
<keyword evidence="5 6" id="KW-0472">Membrane</keyword>
<comment type="caution">
    <text evidence="7">The sequence shown here is derived from an EMBL/GenBank/DDBJ whole genome shotgun (WGS) entry which is preliminary data.</text>
</comment>
<sequence length="254" mass="27848">MKAELRDIVTSLRASYLRELRAYFATPLAYVFVAIFLMLVGVFTWEASRFFDTGLADLQPFFYWHPWLYMIFLPALSMRLWADEIAYSTSELLFSLPVSLFGLATGKLLAAWSVAALSLLLTFPMWITVNYLGAPDNGAIAITYLTSLLMAGAYLSIGAAMSSLFSSQVLAYIAGILVAFVFTAAGWPMLVGGISGLLGAAAGDLVAQFSFLTYFETAQRGVLELRALLFFGGVTITWLLLNTIWVSNKRAFAG</sequence>
<feature type="transmembrane region" description="Helical" evidence="6">
    <location>
        <begin position="196"/>
        <end position="215"/>
    </location>
</feature>
<gene>
    <name evidence="7" type="ORF">D1224_08660</name>
</gene>
<proteinExistence type="predicted"/>
<feature type="transmembrane region" description="Helical" evidence="6">
    <location>
        <begin position="20"/>
        <end position="43"/>
    </location>
</feature>
<protein>
    <submittedName>
        <fullName evidence="7">ABC transporter permease</fullName>
    </submittedName>
</protein>
<comment type="subcellular location">
    <subcellularLocation>
        <location evidence="1">Cell membrane</location>
        <topology evidence="1">Multi-pass membrane protein</topology>
    </subcellularLocation>
</comment>
<organism evidence="7 8">
    <name type="scientific">Henriciella barbarensis</name>
    <dbReference type="NCBI Taxonomy" id="86342"/>
    <lineage>
        <taxon>Bacteria</taxon>
        <taxon>Pseudomonadati</taxon>
        <taxon>Pseudomonadota</taxon>
        <taxon>Alphaproteobacteria</taxon>
        <taxon>Hyphomonadales</taxon>
        <taxon>Hyphomonadaceae</taxon>
        <taxon>Henriciella</taxon>
    </lineage>
</organism>
<dbReference type="Pfam" id="PF12679">
    <property type="entry name" value="ABC2_membrane_2"/>
    <property type="match status" value="1"/>
</dbReference>
<feature type="transmembrane region" description="Helical" evidence="6">
    <location>
        <begin position="63"/>
        <end position="82"/>
    </location>
</feature>
<dbReference type="OrthoDB" id="9794512at2"/>